<dbReference type="PANTHER" id="PTHR11808:SF50">
    <property type="entry name" value="CYSTATHIONINE BETA-LYASE"/>
    <property type="match status" value="1"/>
</dbReference>
<comment type="cofactor">
    <cofactor evidence="1 9">
        <name>pyridoxal 5'-phosphate</name>
        <dbReference type="ChEBI" id="CHEBI:597326"/>
    </cofactor>
</comment>
<evidence type="ECO:0000256" key="6">
    <source>
        <dbReference type="ARBA" id="ARBA00023167"/>
    </source>
</evidence>
<keyword evidence="6" id="KW-0486">Methionine biosynthesis</keyword>
<dbReference type="FunFam" id="3.90.1150.10:FF:000033">
    <property type="entry name" value="Cystathionine gamma-synthase"/>
    <property type="match status" value="1"/>
</dbReference>
<dbReference type="PROSITE" id="PS00868">
    <property type="entry name" value="CYS_MET_METAB_PP"/>
    <property type="match status" value="1"/>
</dbReference>
<protein>
    <recommendedName>
        <fullName evidence="3">cysteine-S-conjugate beta-lyase</fullName>
        <ecNumber evidence="3">4.4.1.13</ecNumber>
    </recommendedName>
</protein>
<reference evidence="10 11" key="1">
    <citation type="submission" date="2020-04" db="EMBL/GenBank/DDBJ databases">
        <title>MicrobeNet Type strains.</title>
        <authorList>
            <person name="Nicholson A.C."/>
        </authorList>
    </citation>
    <scope>NUCLEOTIDE SEQUENCE [LARGE SCALE GENOMIC DNA]</scope>
    <source>
        <strain evidence="10 11">CCUG 54536</strain>
    </source>
</reference>
<evidence type="ECO:0000313" key="10">
    <source>
        <dbReference type="EMBL" id="NKZ17996.1"/>
    </source>
</evidence>
<dbReference type="GO" id="GO:0047804">
    <property type="term" value="F:cysteine-S-conjugate beta-lyase activity"/>
    <property type="evidence" value="ECO:0007669"/>
    <property type="project" value="UniProtKB-EC"/>
</dbReference>
<evidence type="ECO:0000256" key="1">
    <source>
        <dbReference type="ARBA" id="ARBA00001933"/>
    </source>
</evidence>
<proteinExistence type="inferred from homology"/>
<keyword evidence="10" id="KW-0032">Aminotransferase</keyword>
<gene>
    <name evidence="10" type="ORF">HF966_02165</name>
</gene>
<evidence type="ECO:0000256" key="5">
    <source>
        <dbReference type="ARBA" id="ARBA00022898"/>
    </source>
</evidence>
<dbReference type="PANTHER" id="PTHR11808">
    <property type="entry name" value="TRANS-SULFURATION ENZYME FAMILY MEMBER"/>
    <property type="match status" value="1"/>
</dbReference>
<name>A0A846Z9D7_9LACO</name>
<evidence type="ECO:0000256" key="7">
    <source>
        <dbReference type="ARBA" id="ARBA00023239"/>
    </source>
</evidence>
<evidence type="ECO:0000256" key="2">
    <source>
        <dbReference type="ARBA" id="ARBA00009077"/>
    </source>
</evidence>
<dbReference type="PIRSF" id="PIRSF001434">
    <property type="entry name" value="CGS"/>
    <property type="match status" value="1"/>
</dbReference>
<evidence type="ECO:0000256" key="8">
    <source>
        <dbReference type="PIRSR" id="PIRSR001434-2"/>
    </source>
</evidence>
<sequence length="387" mass="40917">MSDWTDLIQAATTHDPLSGAINTPIQLSSTFHQASFETFGHFDYARSGNPTREAGEAAIAKLEHGTQGFLFSTGMAAISSVLFTLSAGDHLVVSKHVYGGTFRVLEDILPRWGITHTFVDFSDVAAVAAVITPATKALYIETPSNPVLQITDIAAIVALAKQHQVLTIADNTFMSPFFQKPLDLGVDIVVHSATKFLAGHSDILAGAVVVKDQQLAERIYFIQNAVGATLGVLDTWLLLRGIKTLGVRLAQSSQSALAIAQHLAQHPKVTRVLYPGLATHPGHAIHAKQATSGGAVLSFDVGSQANAKKVVAALKIPVFSVSLGAVESIVSYPPKMSHAELDEAGLAASGITPGLLRFSVGLEDVADLIADLDHALAQIESARGEKR</sequence>
<keyword evidence="10" id="KW-0808">Transferase</keyword>
<keyword evidence="5 8" id="KW-0663">Pyridoxal phosphate</keyword>
<evidence type="ECO:0000313" key="11">
    <source>
        <dbReference type="Proteomes" id="UP000590460"/>
    </source>
</evidence>
<dbReference type="EMBL" id="JAAXPO010000002">
    <property type="protein sequence ID" value="NKZ17996.1"/>
    <property type="molecule type" value="Genomic_DNA"/>
</dbReference>
<evidence type="ECO:0000256" key="3">
    <source>
        <dbReference type="ARBA" id="ARBA00012224"/>
    </source>
</evidence>
<dbReference type="GO" id="GO:0019346">
    <property type="term" value="P:transsulfuration"/>
    <property type="evidence" value="ECO:0007669"/>
    <property type="project" value="InterPro"/>
</dbReference>
<dbReference type="Gene3D" id="3.90.1150.10">
    <property type="entry name" value="Aspartate Aminotransferase, domain 1"/>
    <property type="match status" value="1"/>
</dbReference>
<dbReference type="GO" id="GO:0030170">
    <property type="term" value="F:pyridoxal phosphate binding"/>
    <property type="evidence" value="ECO:0007669"/>
    <property type="project" value="InterPro"/>
</dbReference>
<dbReference type="GO" id="GO:0009086">
    <property type="term" value="P:methionine biosynthetic process"/>
    <property type="evidence" value="ECO:0007669"/>
    <property type="project" value="UniProtKB-KW"/>
</dbReference>
<dbReference type="InterPro" id="IPR015424">
    <property type="entry name" value="PyrdxlP-dep_Trfase"/>
</dbReference>
<dbReference type="CDD" id="cd00614">
    <property type="entry name" value="CGS_like"/>
    <property type="match status" value="1"/>
</dbReference>
<dbReference type="GO" id="GO:0005737">
    <property type="term" value="C:cytoplasm"/>
    <property type="evidence" value="ECO:0007669"/>
    <property type="project" value="TreeGrafter"/>
</dbReference>
<dbReference type="InterPro" id="IPR054542">
    <property type="entry name" value="Cys_met_metab_PP"/>
</dbReference>
<dbReference type="FunFam" id="3.40.640.10:FF:000009">
    <property type="entry name" value="Cystathionine gamma-synthase homolog"/>
    <property type="match status" value="1"/>
</dbReference>
<comment type="similarity">
    <text evidence="2 9">Belongs to the trans-sulfuration enzymes family.</text>
</comment>
<accession>A0A846Z9D7</accession>
<dbReference type="InterPro" id="IPR015421">
    <property type="entry name" value="PyrdxlP-dep_Trfase_major"/>
</dbReference>
<dbReference type="Pfam" id="PF01053">
    <property type="entry name" value="Cys_Met_Meta_PP"/>
    <property type="match status" value="1"/>
</dbReference>
<dbReference type="GO" id="GO:0008483">
    <property type="term" value="F:transaminase activity"/>
    <property type="evidence" value="ECO:0007669"/>
    <property type="project" value="UniProtKB-KW"/>
</dbReference>
<feature type="modified residue" description="N6-(pyridoxal phosphate)lysine" evidence="8">
    <location>
        <position position="195"/>
    </location>
</feature>
<keyword evidence="4" id="KW-0028">Amino-acid biosynthesis</keyword>
<organism evidence="10 11">
    <name type="scientific">Leuconostoc holzapfelii</name>
    <dbReference type="NCBI Taxonomy" id="434464"/>
    <lineage>
        <taxon>Bacteria</taxon>
        <taxon>Bacillati</taxon>
        <taxon>Bacillota</taxon>
        <taxon>Bacilli</taxon>
        <taxon>Lactobacillales</taxon>
        <taxon>Lactobacillaceae</taxon>
        <taxon>Leuconostoc</taxon>
    </lineage>
</organism>
<evidence type="ECO:0000256" key="9">
    <source>
        <dbReference type="RuleBase" id="RU362118"/>
    </source>
</evidence>
<evidence type="ECO:0000256" key="4">
    <source>
        <dbReference type="ARBA" id="ARBA00022605"/>
    </source>
</evidence>
<dbReference type="AlphaFoldDB" id="A0A846Z9D7"/>
<dbReference type="InterPro" id="IPR000277">
    <property type="entry name" value="Cys/Met-Metab_PyrdxlP-dep_enz"/>
</dbReference>
<dbReference type="RefSeq" id="WP_168676027.1">
    <property type="nucleotide sequence ID" value="NZ_BPKV01000001.1"/>
</dbReference>
<keyword evidence="7" id="KW-0456">Lyase</keyword>
<dbReference type="Gene3D" id="3.40.640.10">
    <property type="entry name" value="Type I PLP-dependent aspartate aminotransferase-like (Major domain)"/>
    <property type="match status" value="1"/>
</dbReference>
<comment type="caution">
    <text evidence="10">The sequence shown here is derived from an EMBL/GenBank/DDBJ whole genome shotgun (WGS) entry which is preliminary data.</text>
</comment>
<dbReference type="EC" id="4.4.1.13" evidence="3"/>
<dbReference type="InterPro" id="IPR015422">
    <property type="entry name" value="PyrdxlP-dep_Trfase_small"/>
</dbReference>
<dbReference type="Proteomes" id="UP000590460">
    <property type="component" value="Unassembled WGS sequence"/>
</dbReference>
<dbReference type="SUPFAM" id="SSF53383">
    <property type="entry name" value="PLP-dependent transferases"/>
    <property type="match status" value="1"/>
</dbReference>